<comment type="caution">
    <text evidence="2">The sequence shown here is derived from an EMBL/GenBank/DDBJ whole genome shotgun (WGS) entry which is preliminary data.</text>
</comment>
<reference evidence="2" key="1">
    <citation type="journal article" date="2014" name="Int. J. Syst. Evol. Microbiol.">
        <title>Complete genome sequence of Corynebacterium casei LMG S-19264T (=DSM 44701T), isolated from a smear-ripened cheese.</title>
        <authorList>
            <consortium name="US DOE Joint Genome Institute (JGI-PGF)"/>
            <person name="Walter F."/>
            <person name="Albersmeier A."/>
            <person name="Kalinowski J."/>
            <person name="Ruckert C."/>
        </authorList>
    </citation>
    <scope>NUCLEOTIDE SEQUENCE</scope>
    <source>
        <strain evidence="2">JCM 4477</strain>
    </source>
</reference>
<feature type="compositionally biased region" description="Acidic residues" evidence="1">
    <location>
        <begin position="100"/>
        <end position="110"/>
    </location>
</feature>
<protein>
    <submittedName>
        <fullName evidence="2">Uncharacterized protein</fullName>
    </submittedName>
</protein>
<accession>A0A919E948</accession>
<name>A0A919E948_9ACTN</name>
<sequence>MTIWQPDSGETLLARSPVTFATGAAPRVRGMRWFRDPDRNDIQHELPGWPEGPSFIARSVGGGVAERSLRGAAVAAGVAVMAFLSSAGGNLSGGSTADGEGSDTPDVPQDEVEDFPVMWAAPGGIARTLPWQLDPGRENQKLFTTHLIVTDRRLVIVHLPYYGKELGRIEDDVLWQCTRSDIQQVTRRNFKDGTDFVIAFVDGSWCRLRSIRRVQLLRYLAPPRDLLALTDLAPDQKKTVLAFAEEHESPGTPFPIVSRNPTGRLRVETFPLSRYTSAFGAAEVNITMDSDGRKVDVGDYLPEDF</sequence>
<evidence type="ECO:0000256" key="1">
    <source>
        <dbReference type="SAM" id="MobiDB-lite"/>
    </source>
</evidence>
<dbReference type="Proteomes" id="UP000630718">
    <property type="component" value="Unassembled WGS sequence"/>
</dbReference>
<organism evidence="2 3">
    <name type="scientific">Streptomyces fumanus</name>
    <dbReference type="NCBI Taxonomy" id="67302"/>
    <lineage>
        <taxon>Bacteria</taxon>
        <taxon>Bacillati</taxon>
        <taxon>Actinomycetota</taxon>
        <taxon>Actinomycetes</taxon>
        <taxon>Kitasatosporales</taxon>
        <taxon>Streptomycetaceae</taxon>
        <taxon>Streptomyces</taxon>
    </lineage>
</organism>
<evidence type="ECO:0000313" key="2">
    <source>
        <dbReference type="EMBL" id="GHF26734.1"/>
    </source>
</evidence>
<feature type="region of interest" description="Disordered" evidence="1">
    <location>
        <begin position="91"/>
        <end position="110"/>
    </location>
</feature>
<dbReference type="EMBL" id="BNBI01000016">
    <property type="protein sequence ID" value="GHF26734.1"/>
    <property type="molecule type" value="Genomic_DNA"/>
</dbReference>
<evidence type="ECO:0000313" key="3">
    <source>
        <dbReference type="Proteomes" id="UP000630718"/>
    </source>
</evidence>
<keyword evidence="3" id="KW-1185">Reference proteome</keyword>
<dbReference type="AlphaFoldDB" id="A0A919E948"/>
<reference evidence="2" key="2">
    <citation type="submission" date="2020-09" db="EMBL/GenBank/DDBJ databases">
        <authorList>
            <person name="Sun Q."/>
            <person name="Ohkuma M."/>
        </authorList>
    </citation>
    <scope>NUCLEOTIDE SEQUENCE</scope>
    <source>
        <strain evidence="2">JCM 4477</strain>
    </source>
</reference>
<gene>
    <name evidence="2" type="ORF">GCM10018772_60570</name>
</gene>
<proteinExistence type="predicted"/>